<evidence type="ECO:0000313" key="3">
    <source>
        <dbReference type="Proteomes" id="UP001165586"/>
    </source>
</evidence>
<keyword evidence="3" id="KW-1185">Reference proteome</keyword>
<organism evidence="2 3">
    <name type="scientific">Herbiconiux daphne</name>
    <dbReference type="NCBI Taxonomy" id="2970914"/>
    <lineage>
        <taxon>Bacteria</taxon>
        <taxon>Bacillati</taxon>
        <taxon>Actinomycetota</taxon>
        <taxon>Actinomycetes</taxon>
        <taxon>Micrococcales</taxon>
        <taxon>Microbacteriaceae</taxon>
        <taxon>Herbiconiux</taxon>
    </lineage>
</organism>
<dbReference type="EMBL" id="JANLCJ010000001">
    <property type="protein sequence ID" value="MCS5732649.1"/>
    <property type="molecule type" value="Genomic_DNA"/>
</dbReference>
<reference evidence="2" key="1">
    <citation type="submission" date="2022-08" db="EMBL/GenBank/DDBJ databases">
        <authorList>
            <person name="Deng Y."/>
            <person name="Han X.-F."/>
            <person name="Zhang Y.-Q."/>
        </authorList>
    </citation>
    <scope>NUCLEOTIDE SEQUENCE</scope>
    <source>
        <strain evidence="2">CPCC 203386</strain>
    </source>
</reference>
<sequence length="119" mass="12215">MTTDTPSDDPVLGPPPSMPDAVWATALTTAFEAEPSAELAALVPADERPDALDDDLLAEAGQGADAGSTDDDLGDDSSLAPEHPDSSPEHGAGDHWSEHANDLFGDDSDASDTDDPTDD</sequence>
<feature type="compositionally biased region" description="Acidic residues" evidence="1">
    <location>
        <begin position="104"/>
        <end position="119"/>
    </location>
</feature>
<feature type="compositionally biased region" description="Low complexity" evidence="1">
    <location>
        <begin position="58"/>
        <end position="67"/>
    </location>
</feature>
<feature type="region of interest" description="Disordered" evidence="1">
    <location>
        <begin position="1"/>
        <end position="20"/>
    </location>
</feature>
<accession>A0ABT2GXF9</accession>
<feature type="region of interest" description="Disordered" evidence="1">
    <location>
        <begin position="43"/>
        <end position="119"/>
    </location>
</feature>
<dbReference type="Proteomes" id="UP001165586">
    <property type="component" value="Unassembled WGS sequence"/>
</dbReference>
<feature type="compositionally biased region" description="Basic and acidic residues" evidence="1">
    <location>
        <begin position="82"/>
        <end position="101"/>
    </location>
</feature>
<dbReference type="RefSeq" id="WP_259537272.1">
    <property type="nucleotide sequence ID" value="NZ_JANLCJ010000001.1"/>
</dbReference>
<evidence type="ECO:0000313" key="2">
    <source>
        <dbReference type="EMBL" id="MCS5732649.1"/>
    </source>
</evidence>
<gene>
    <name evidence="2" type="ORF">N1032_02690</name>
</gene>
<comment type="caution">
    <text evidence="2">The sequence shown here is derived from an EMBL/GenBank/DDBJ whole genome shotgun (WGS) entry which is preliminary data.</text>
</comment>
<name>A0ABT2GXF9_9MICO</name>
<evidence type="ECO:0000256" key="1">
    <source>
        <dbReference type="SAM" id="MobiDB-lite"/>
    </source>
</evidence>
<proteinExistence type="predicted"/>
<protein>
    <submittedName>
        <fullName evidence="2">Uncharacterized protein</fullName>
    </submittedName>
</protein>